<dbReference type="EMBL" id="BMVW01000007">
    <property type="protein sequence ID" value="GGZ15488.1"/>
    <property type="molecule type" value="Genomic_DNA"/>
</dbReference>
<dbReference type="Proteomes" id="UP000622166">
    <property type="component" value="Unassembled WGS sequence"/>
</dbReference>
<keyword evidence="3" id="KW-1185">Reference proteome</keyword>
<keyword evidence="1" id="KW-0732">Signal</keyword>
<organism evidence="2 3">
    <name type="scientific">Streptomyces poonensis</name>
    <dbReference type="NCBI Taxonomy" id="68255"/>
    <lineage>
        <taxon>Bacteria</taxon>
        <taxon>Bacillati</taxon>
        <taxon>Actinomycetota</taxon>
        <taxon>Actinomycetes</taxon>
        <taxon>Kitasatosporales</taxon>
        <taxon>Streptomycetaceae</taxon>
        <taxon>Streptomyces</taxon>
    </lineage>
</organism>
<evidence type="ECO:0000256" key="1">
    <source>
        <dbReference type="SAM" id="SignalP"/>
    </source>
</evidence>
<reference evidence="2" key="2">
    <citation type="submission" date="2020-09" db="EMBL/GenBank/DDBJ databases">
        <authorList>
            <person name="Sun Q."/>
            <person name="Ohkuma M."/>
        </authorList>
    </citation>
    <scope>NUCLEOTIDE SEQUENCE</scope>
    <source>
        <strain evidence="2">JCM 4815</strain>
    </source>
</reference>
<dbReference type="AlphaFoldDB" id="A0A918PMC9"/>
<protein>
    <submittedName>
        <fullName evidence="2">Uncharacterized protein</fullName>
    </submittedName>
</protein>
<name>A0A918PMC9_9ACTN</name>
<evidence type="ECO:0000313" key="2">
    <source>
        <dbReference type="EMBL" id="GGZ15488.1"/>
    </source>
</evidence>
<comment type="caution">
    <text evidence="2">The sequence shown here is derived from an EMBL/GenBank/DDBJ whole genome shotgun (WGS) entry which is preliminary data.</text>
</comment>
<evidence type="ECO:0000313" key="3">
    <source>
        <dbReference type="Proteomes" id="UP000622166"/>
    </source>
</evidence>
<feature type="chain" id="PRO_5037869773" evidence="1">
    <location>
        <begin position="31"/>
        <end position="158"/>
    </location>
</feature>
<sequence length="158" mass="16877">MRSSLSMPKAAAVAACASLLPLVAAPTAFAEDALGGKQEGFSVRAIDSYLSGVRPGFESSMTDIASAPTIIDFYNCRTPDHGYVDESTSVQLINFNYTSPNEYWDTKTFTACFDGGQSHGEWTGKKGDDLFFKIKSVNGSTNGAGSGPTLSVTRVHMW</sequence>
<reference evidence="2" key="1">
    <citation type="journal article" date="2014" name="Int. J. Syst. Evol. Microbiol.">
        <title>Complete genome sequence of Corynebacterium casei LMG S-19264T (=DSM 44701T), isolated from a smear-ripened cheese.</title>
        <authorList>
            <consortium name="US DOE Joint Genome Institute (JGI-PGF)"/>
            <person name="Walter F."/>
            <person name="Albersmeier A."/>
            <person name="Kalinowski J."/>
            <person name="Ruckert C."/>
        </authorList>
    </citation>
    <scope>NUCLEOTIDE SEQUENCE</scope>
    <source>
        <strain evidence="2">JCM 4815</strain>
    </source>
</reference>
<proteinExistence type="predicted"/>
<feature type="signal peptide" evidence="1">
    <location>
        <begin position="1"/>
        <end position="30"/>
    </location>
</feature>
<accession>A0A918PMC9</accession>
<gene>
    <name evidence="2" type="ORF">GCM10010365_39070</name>
</gene>
<dbReference type="RefSeq" id="WP_189860827.1">
    <property type="nucleotide sequence ID" value="NZ_BMVW01000007.1"/>
</dbReference>